<dbReference type="PANTHER" id="PTHR10224">
    <property type="entry name" value="ES1 PROTEIN HOMOLOG, MITOCHONDRIAL"/>
    <property type="match status" value="1"/>
</dbReference>
<organism evidence="1 2">
    <name type="scientific">Oceanipulchritudo coccoides</name>
    <dbReference type="NCBI Taxonomy" id="2706888"/>
    <lineage>
        <taxon>Bacteria</taxon>
        <taxon>Pseudomonadati</taxon>
        <taxon>Verrucomicrobiota</taxon>
        <taxon>Opitutia</taxon>
        <taxon>Puniceicoccales</taxon>
        <taxon>Oceanipulchritudinaceae</taxon>
        <taxon>Oceanipulchritudo</taxon>
    </lineage>
</organism>
<dbReference type="CDD" id="cd03133">
    <property type="entry name" value="GATase1_ES1"/>
    <property type="match status" value="1"/>
</dbReference>
<evidence type="ECO:0000313" key="1">
    <source>
        <dbReference type="EMBL" id="NDV63251.1"/>
    </source>
</evidence>
<dbReference type="EMBL" id="JAAGNX010000003">
    <property type="protein sequence ID" value="NDV63251.1"/>
    <property type="molecule type" value="Genomic_DNA"/>
</dbReference>
<dbReference type="PIRSF" id="PIRSF006320">
    <property type="entry name" value="Elb2"/>
    <property type="match status" value="1"/>
</dbReference>
<keyword evidence="2" id="KW-1185">Reference proteome</keyword>
<comment type="caution">
    <text evidence="1">The sequence shown here is derived from an EMBL/GenBank/DDBJ whole genome shotgun (WGS) entry which is preliminary data.</text>
</comment>
<protein>
    <submittedName>
        <fullName evidence="1">Isoprenoid biosynthesis glyoxalase ElbB</fullName>
        <ecNumber evidence="1">4.2.1.-</ecNumber>
    </submittedName>
</protein>
<dbReference type="EC" id="4.2.1.-" evidence="1"/>
<dbReference type="SUPFAM" id="SSF52317">
    <property type="entry name" value="Class I glutamine amidotransferase-like"/>
    <property type="match status" value="1"/>
</dbReference>
<dbReference type="AlphaFoldDB" id="A0A6B2M2K7"/>
<dbReference type="Gene3D" id="3.40.50.880">
    <property type="match status" value="1"/>
</dbReference>
<dbReference type="PANTHER" id="PTHR10224:SF12">
    <property type="entry name" value="GLYOXALASE ELBB"/>
    <property type="match status" value="1"/>
</dbReference>
<evidence type="ECO:0000313" key="2">
    <source>
        <dbReference type="Proteomes" id="UP000478417"/>
    </source>
</evidence>
<dbReference type="NCBIfam" id="NF008747">
    <property type="entry name" value="PRK11780.1"/>
    <property type="match status" value="1"/>
</dbReference>
<dbReference type="GO" id="GO:0016829">
    <property type="term" value="F:lyase activity"/>
    <property type="evidence" value="ECO:0007669"/>
    <property type="project" value="UniProtKB-KW"/>
</dbReference>
<keyword evidence="1" id="KW-0456">Lyase</keyword>
<dbReference type="InterPro" id="IPR029062">
    <property type="entry name" value="Class_I_gatase-like"/>
</dbReference>
<dbReference type="Proteomes" id="UP000478417">
    <property type="component" value="Unassembled WGS sequence"/>
</dbReference>
<sequence>MKKRVGVILSGCGFLDGAEIYESVLTLIALEKAGLEAVCMAPDVEQHHVINHLTGNEVAEKRNVLVEAARIARGNIKNIAEITGKEIDALILPGGYGAAKNLCSFAIDGPKGKVNPEVRRLVRDIFAARKPMGFICISPAVGAMVLGETGVELTIGDDPGTAEAIESLGAHHVNCSVSEIHMDPDRKIVSTPAYMLGQNILEVSSGIEKLVQCVAEWIQ</sequence>
<dbReference type="RefSeq" id="WP_163966542.1">
    <property type="nucleotide sequence ID" value="NZ_JAAGNX010000003.1"/>
</dbReference>
<reference evidence="1 2" key="1">
    <citation type="submission" date="2020-02" db="EMBL/GenBank/DDBJ databases">
        <title>Albibacoteraceae fam. nov., the first described family within the subdivision 4 Verrucomicrobia.</title>
        <authorList>
            <person name="Xi F."/>
        </authorList>
    </citation>
    <scope>NUCLEOTIDE SEQUENCE [LARGE SCALE GENOMIC DNA]</scope>
    <source>
        <strain evidence="1 2">CK1056</strain>
    </source>
</reference>
<proteinExistence type="predicted"/>
<gene>
    <name evidence="1" type="primary">elbB</name>
    <name evidence="1" type="ORF">G0Q06_12365</name>
</gene>
<name>A0A6B2M2K7_9BACT</name>
<dbReference type="InterPro" id="IPR026041">
    <property type="entry name" value="ElbB"/>
</dbReference>
<accession>A0A6B2M2K7</accession>